<feature type="region of interest" description="Disordered" evidence="1">
    <location>
        <begin position="325"/>
        <end position="401"/>
    </location>
</feature>
<keyword evidence="2" id="KW-0472">Membrane</keyword>
<dbReference type="PRINTS" id="PR01217">
    <property type="entry name" value="PRICHEXTENSN"/>
</dbReference>
<evidence type="ECO:0000313" key="4">
    <source>
        <dbReference type="Proteomes" id="UP000747399"/>
    </source>
</evidence>
<keyword evidence="4" id="KW-1185">Reference proteome</keyword>
<reference evidence="3" key="1">
    <citation type="journal article" date="2021" name="Proc. Natl. Acad. Sci. U.S.A.">
        <title>Three genomes in the algal genus Volvox reveal the fate of a haploid sex-determining region after a transition to homothallism.</title>
        <authorList>
            <person name="Yamamoto K."/>
            <person name="Hamaji T."/>
            <person name="Kawai-Toyooka H."/>
            <person name="Matsuzaki R."/>
            <person name="Takahashi F."/>
            <person name="Nishimura Y."/>
            <person name="Kawachi M."/>
            <person name="Noguchi H."/>
            <person name="Minakuchi Y."/>
            <person name="Umen J.G."/>
            <person name="Toyoda A."/>
            <person name="Nozaki H."/>
        </authorList>
    </citation>
    <scope>NUCLEOTIDE SEQUENCE</scope>
    <source>
        <strain evidence="3">NIES-3780</strain>
    </source>
</reference>
<organism evidence="3 4">
    <name type="scientific">Volvox africanus</name>
    <dbReference type="NCBI Taxonomy" id="51714"/>
    <lineage>
        <taxon>Eukaryota</taxon>
        <taxon>Viridiplantae</taxon>
        <taxon>Chlorophyta</taxon>
        <taxon>core chlorophytes</taxon>
        <taxon>Chlorophyceae</taxon>
        <taxon>CS clade</taxon>
        <taxon>Chlamydomonadales</taxon>
        <taxon>Volvocaceae</taxon>
        <taxon>Volvox</taxon>
    </lineage>
</organism>
<gene>
    <name evidence="3" type="ORF">Vafri_6872</name>
</gene>
<sequence length="548" mass="58333">RISEQMGSLYIFFRRLYDQDQEEIRCLQAQMEQRDMDLRRLRRTKLVANEGEMATSPHSIIKWKQKKDQHQLPSPSCLVQTATWRSDACSSEPPPSPLKPPANAPVISMMMPPVINPARPLFKWFANVHALYTRHSTLWQGLLFLLLLILSVGLLAGLLSRRPSNKLTTDFAAYSKTTPTVVEIRSKGLAFAVNMSQGVSTFFALVPTIKMFASNRTLSAADVRSLLQGPTLSPLHGLAVACGERTAMQSQVFTFNIAGAIIAEEHGPPPCEVTGALPDRCNLCPDVQPGTSYALVVTFSDSDDLYQMQVITAPLPLASSLPLVPPTPSSPPLLEPSLPSSSPSASPVLITSAPPPTPTSLPPSPQQSSPSPQPPLPQPPSPSPRSPSPPPATPPAPLAPTLKLAPTASAVSQSSFEFTFSLSGPGLVRFVVMFPVLYAHAGGTYVTYATSDPIAGQLFEVMPAPSQTALGQNGVAAAGTVNVTTDLPYTVRVDGTLPGVINAAATCSCGAEECNCTVPAPCQGKMCNIGPSALTPNTTYKVSVYHHS</sequence>
<dbReference type="Proteomes" id="UP000747399">
    <property type="component" value="Unassembled WGS sequence"/>
</dbReference>
<dbReference type="AlphaFoldDB" id="A0A8J4B092"/>
<accession>A0A8J4B092</accession>
<comment type="caution">
    <text evidence="3">The sequence shown here is derived from an EMBL/GenBank/DDBJ whole genome shotgun (WGS) entry which is preliminary data.</text>
</comment>
<proteinExistence type="predicted"/>
<protein>
    <submittedName>
        <fullName evidence="3">Uncharacterized protein</fullName>
    </submittedName>
</protein>
<feature type="compositionally biased region" description="Low complexity" evidence="1">
    <location>
        <begin position="335"/>
        <end position="352"/>
    </location>
</feature>
<feature type="compositionally biased region" description="Pro residues" evidence="1">
    <location>
        <begin position="353"/>
        <end position="398"/>
    </location>
</feature>
<keyword evidence="2" id="KW-0812">Transmembrane</keyword>
<evidence type="ECO:0000313" key="3">
    <source>
        <dbReference type="EMBL" id="GIL50906.1"/>
    </source>
</evidence>
<feature type="transmembrane region" description="Helical" evidence="2">
    <location>
        <begin position="138"/>
        <end position="159"/>
    </location>
</feature>
<evidence type="ECO:0000256" key="2">
    <source>
        <dbReference type="SAM" id="Phobius"/>
    </source>
</evidence>
<evidence type="ECO:0000256" key="1">
    <source>
        <dbReference type="SAM" id="MobiDB-lite"/>
    </source>
</evidence>
<feature type="compositionally biased region" description="Pro residues" evidence="1">
    <location>
        <begin position="325"/>
        <end position="334"/>
    </location>
</feature>
<keyword evidence="2" id="KW-1133">Transmembrane helix</keyword>
<dbReference type="EMBL" id="BNCO01000009">
    <property type="protein sequence ID" value="GIL50906.1"/>
    <property type="molecule type" value="Genomic_DNA"/>
</dbReference>
<feature type="non-terminal residue" evidence="3">
    <location>
        <position position="1"/>
    </location>
</feature>
<name>A0A8J4B092_9CHLO</name>